<evidence type="ECO:0000313" key="2">
    <source>
        <dbReference type="Proteomes" id="UP000790709"/>
    </source>
</evidence>
<protein>
    <submittedName>
        <fullName evidence="1">Uncharacterized protein</fullName>
    </submittedName>
</protein>
<gene>
    <name evidence="1" type="ORF">BV22DRAFT_1128322</name>
</gene>
<name>A0ACB8BNV2_9AGAM</name>
<keyword evidence="2" id="KW-1185">Reference proteome</keyword>
<sequence>MSTVLPPGVEGNLREYVQGGSAEWMQIKHRRFYTNAFIIQDGKILLGYKKRGFGMHKFVDFSIPTHSALIPEVPDRYNGFGGKVEPGETPFQAALRELKEEAGIEAPLQHAGTLIFVAEGVDWAFQIEVFSAKCYTGTPVETDEMRPEWFTLSLPGESTPSCVLSNGMAEVLPIPYDKMREDDVHWLPLLIKDRPFVGRADLEKNGEDFSMTRYWFGTVEPKRQ</sequence>
<accession>A0ACB8BNV2</accession>
<dbReference type="EMBL" id="MU266386">
    <property type="protein sequence ID" value="KAH7926243.1"/>
    <property type="molecule type" value="Genomic_DNA"/>
</dbReference>
<reference evidence="1" key="1">
    <citation type="journal article" date="2021" name="New Phytol.">
        <title>Evolutionary innovations through gain and loss of genes in the ectomycorrhizal Boletales.</title>
        <authorList>
            <person name="Wu G."/>
            <person name="Miyauchi S."/>
            <person name="Morin E."/>
            <person name="Kuo A."/>
            <person name="Drula E."/>
            <person name="Varga T."/>
            <person name="Kohler A."/>
            <person name="Feng B."/>
            <person name="Cao Y."/>
            <person name="Lipzen A."/>
            <person name="Daum C."/>
            <person name="Hundley H."/>
            <person name="Pangilinan J."/>
            <person name="Johnson J."/>
            <person name="Barry K."/>
            <person name="LaButti K."/>
            <person name="Ng V."/>
            <person name="Ahrendt S."/>
            <person name="Min B."/>
            <person name="Choi I.G."/>
            <person name="Park H."/>
            <person name="Plett J.M."/>
            <person name="Magnuson J."/>
            <person name="Spatafora J.W."/>
            <person name="Nagy L.G."/>
            <person name="Henrissat B."/>
            <person name="Grigoriev I.V."/>
            <person name="Yang Z.L."/>
            <person name="Xu J."/>
            <person name="Martin F.M."/>
        </authorList>
    </citation>
    <scope>NUCLEOTIDE SEQUENCE</scope>
    <source>
        <strain evidence="1">KUC20120723A-06</strain>
    </source>
</reference>
<proteinExistence type="predicted"/>
<organism evidence="1 2">
    <name type="scientific">Leucogyrophana mollusca</name>
    <dbReference type="NCBI Taxonomy" id="85980"/>
    <lineage>
        <taxon>Eukaryota</taxon>
        <taxon>Fungi</taxon>
        <taxon>Dikarya</taxon>
        <taxon>Basidiomycota</taxon>
        <taxon>Agaricomycotina</taxon>
        <taxon>Agaricomycetes</taxon>
        <taxon>Agaricomycetidae</taxon>
        <taxon>Boletales</taxon>
        <taxon>Boletales incertae sedis</taxon>
        <taxon>Leucogyrophana</taxon>
    </lineage>
</organism>
<comment type="caution">
    <text evidence="1">The sequence shown here is derived from an EMBL/GenBank/DDBJ whole genome shotgun (WGS) entry which is preliminary data.</text>
</comment>
<evidence type="ECO:0000313" key="1">
    <source>
        <dbReference type="EMBL" id="KAH7926243.1"/>
    </source>
</evidence>
<dbReference type="Proteomes" id="UP000790709">
    <property type="component" value="Unassembled WGS sequence"/>
</dbReference>